<evidence type="ECO:0000259" key="1">
    <source>
        <dbReference type="Pfam" id="PF00675"/>
    </source>
</evidence>
<reference evidence="2" key="2">
    <citation type="submission" date="2025-09" db="UniProtKB">
        <authorList>
            <consortium name="Ensembl"/>
        </authorList>
    </citation>
    <scope>IDENTIFICATION</scope>
</reference>
<dbReference type="Gene3D" id="3.30.830.10">
    <property type="entry name" value="Metalloenzyme, LuxS/M16 peptidase-like"/>
    <property type="match status" value="1"/>
</dbReference>
<evidence type="ECO:0000313" key="3">
    <source>
        <dbReference type="Proteomes" id="UP000261540"/>
    </source>
</evidence>
<dbReference type="Proteomes" id="UP000261540">
    <property type="component" value="Unplaced"/>
</dbReference>
<dbReference type="GO" id="GO:0005739">
    <property type="term" value="C:mitochondrion"/>
    <property type="evidence" value="ECO:0007669"/>
    <property type="project" value="TreeGrafter"/>
</dbReference>
<proteinExistence type="predicted"/>
<sequence length="193" mass="21031">IVACTVHGSLSKAVSPHLWGSYTLPVLLPWKRGQGSISYAQSLQAHPETLLSTLDNGLRVASEETGHSTCTVGLWVNCGSRYETTKNNGAAFFLEHLAFKGTKKYPQGALEQEVESMGAHLSAYTSREHTAYYMKSLAKDLPKGELFTPLRTLGPSHNARTLTRQDLLEFISSHFKAPRMVLAAAGGAVLLFL</sequence>
<dbReference type="InterPro" id="IPR011249">
    <property type="entry name" value="Metalloenz_LuxS/M16"/>
</dbReference>
<organism evidence="2 3">
    <name type="scientific">Paramormyrops kingsleyae</name>
    <dbReference type="NCBI Taxonomy" id="1676925"/>
    <lineage>
        <taxon>Eukaryota</taxon>
        <taxon>Metazoa</taxon>
        <taxon>Chordata</taxon>
        <taxon>Craniata</taxon>
        <taxon>Vertebrata</taxon>
        <taxon>Euteleostomi</taxon>
        <taxon>Actinopterygii</taxon>
        <taxon>Neopterygii</taxon>
        <taxon>Teleostei</taxon>
        <taxon>Osteoglossocephala</taxon>
        <taxon>Osteoglossomorpha</taxon>
        <taxon>Osteoglossiformes</taxon>
        <taxon>Mormyridae</taxon>
        <taxon>Paramormyrops</taxon>
    </lineage>
</organism>
<evidence type="ECO:0000313" key="2">
    <source>
        <dbReference type="Ensembl" id="ENSPKIP00000041554.1"/>
    </source>
</evidence>
<dbReference type="InterPro" id="IPR050361">
    <property type="entry name" value="MPP/UQCRC_Complex"/>
</dbReference>
<dbReference type="AlphaFoldDB" id="A0A3B3TFM5"/>
<dbReference type="Pfam" id="PF00675">
    <property type="entry name" value="Peptidase_M16"/>
    <property type="match status" value="1"/>
</dbReference>
<dbReference type="SUPFAM" id="SSF63411">
    <property type="entry name" value="LuxS/MPP-like metallohydrolase"/>
    <property type="match status" value="1"/>
</dbReference>
<reference evidence="2" key="1">
    <citation type="submission" date="2025-08" db="UniProtKB">
        <authorList>
            <consortium name="Ensembl"/>
        </authorList>
    </citation>
    <scope>IDENTIFICATION</scope>
</reference>
<keyword evidence="3" id="KW-1185">Reference proteome</keyword>
<accession>A0A3B3TFM5</accession>
<protein>
    <submittedName>
        <fullName evidence="2">Ubiquinol-cytochrome c reductase core protein 1</fullName>
    </submittedName>
</protein>
<dbReference type="Ensembl" id="ENSPKIT00000022589.1">
    <property type="protein sequence ID" value="ENSPKIP00000041554.1"/>
    <property type="gene ID" value="ENSPKIG00000017977.1"/>
</dbReference>
<dbReference type="PANTHER" id="PTHR11851">
    <property type="entry name" value="METALLOPROTEASE"/>
    <property type="match status" value="1"/>
</dbReference>
<dbReference type="InterPro" id="IPR011765">
    <property type="entry name" value="Pept_M16_N"/>
</dbReference>
<dbReference type="PANTHER" id="PTHR11851:SF116">
    <property type="entry name" value="CYTOCHROME B-C1 COMPLEX SUBUNIT 1, MITOCHONDRIAL"/>
    <property type="match status" value="1"/>
</dbReference>
<feature type="domain" description="Peptidase M16 N-terminal" evidence="1">
    <location>
        <begin position="59"/>
        <end position="143"/>
    </location>
</feature>
<dbReference type="GeneTree" id="ENSGT00940000158931"/>
<name>A0A3B3TFM5_9TELE</name>
<dbReference type="GO" id="GO:0046872">
    <property type="term" value="F:metal ion binding"/>
    <property type="evidence" value="ECO:0007669"/>
    <property type="project" value="InterPro"/>
</dbReference>